<sequence>MMFHNWNELSINPLVRIKWRASLVPAAAVIPAPLAYIKIVAVKTFEVDSCPTQADTVDPDQSVVGRFVRILVETQMVRSGAKPLASCPSTGAFKYGARPFSFTLNKLECFKQAHEYMAENNLAWNNGI</sequence>
<organism evidence="1 2">
    <name type="scientific">Anopheles atroparvus</name>
    <name type="common">European mosquito</name>
    <dbReference type="NCBI Taxonomy" id="41427"/>
    <lineage>
        <taxon>Eukaryota</taxon>
        <taxon>Metazoa</taxon>
        <taxon>Ecdysozoa</taxon>
        <taxon>Arthropoda</taxon>
        <taxon>Hexapoda</taxon>
        <taxon>Insecta</taxon>
        <taxon>Pterygota</taxon>
        <taxon>Neoptera</taxon>
        <taxon>Endopterygota</taxon>
        <taxon>Diptera</taxon>
        <taxon>Nematocera</taxon>
        <taxon>Culicoidea</taxon>
        <taxon>Culicidae</taxon>
        <taxon>Anophelinae</taxon>
        <taxon>Anopheles</taxon>
    </lineage>
</organism>
<dbReference type="Proteomes" id="UP000075880">
    <property type="component" value="Unassembled WGS sequence"/>
</dbReference>
<proteinExistence type="predicted"/>
<name>A0AAG5DRS3_ANOAO</name>
<reference evidence="1" key="1">
    <citation type="submission" date="2024-04" db="UniProtKB">
        <authorList>
            <consortium name="EnsemblMetazoa"/>
        </authorList>
    </citation>
    <scope>IDENTIFICATION</scope>
    <source>
        <strain evidence="1">EBRO</strain>
    </source>
</reference>
<accession>A0AAG5DRS3</accession>
<protein>
    <submittedName>
        <fullName evidence="1">Uncharacterized protein</fullName>
    </submittedName>
</protein>
<keyword evidence="2" id="KW-1185">Reference proteome</keyword>
<dbReference type="AlphaFoldDB" id="A0AAG5DRS3"/>
<evidence type="ECO:0000313" key="1">
    <source>
        <dbReference type="EnsemblMetazoa" id="ENSAATROPP013650"/>
    </source>
</evidence>
<dbReference type="EnsemblMetazoa" id="ENSAATROPT015188">
    <property type="protein sequence ID" value="ENSAATROPP013650"/>
    <property type="gene ID" value="ENSAATROPG012366"/>
</dbReference>
<evidence type="ECO:0000313" key="2">
    <source>
        <dbReference type="Proteomes" id="UP000075880"/>
    </source>
</evidence>